<evidence type="ECO:0000313" key="1">
    <source>
        <dbReference type="EMBL" id="MBA0758703.1"/>
    </source>
</evidence>
<dbReference type="Proteomes" id="UP000593568">
    <property type="component" value="Unassembled WGS sequence"/>
</dbReference>
<accession>A0A7J9DDB5</accession>
<protein>
    <submittedName>
        <fullName evidence="1">Uncharacterized protein</fullName>
    </submittedName>
</protein>
<proteinExistence type="predicted"/>
<gene>
    <name evidence="1" type="ORF">Gotri_021676</name>
</gene>
<dbReference type="AlphaFoldDB" id="A0A7J9DDB5"/>
<comment type="caution">
    <text evidence="1">The sequence shown here is derived from an EMBL/GenBank/DDBJ whole genome shotgun (WGS) entry which is preliminary data.</text>
</comment>
<evidence type="ECO:0000313" key="2">
    <source>
        <dbReference type="Proteomes" id="UP000593568"/>
    </source>
</evidence>
<name>A0A7J9DDB5_9ROSI</name>
<sequence length="85" mass="9817">MGSPYIFITSIIMRYAISYSHETIKEYTKNGPKLSIIQNPQKTQNIKNTALCQLHTKMSRYTSDINITYQRNSRTNGQKDMGILN</sequence>
<dbReference type="EMBL" id="JABEZW010000001">
    <property type="protein sequence ID" value="MBA0758703.1"/>
    <property type="molecule type" value="Genomic_DNA"/>
</dbReference>
<keyword evidence="2" id="KW-1185">Reference proteome</keyword>
<reference evidence="1 2" key="1">
    <citation type="journal article" date="2019" name="Genome Biol. Evol.">
        <title>Insights into the evolution of the New World diploid cottons (Gossypium, subgenus Houzingenia) based on genome sequencing.</title>
        <authorList>
            <person name="Grover C.E."/>
            <person name="Arick M.A. 2nd"/>
            <person name="Thrash A."/>
            <person name="Conover J.L."/>
            <person name="Sanders W.S."/>
            <person name="Peterson D.G."/>
            <person name="Frelichowski J.E."/>
            <person name="Scheffler J.A."/>
            <person name="Scheffler B.E."/>
            <person name="Wendel J.F."/>
        </authorList>
    </citation>
    <scope>NUCLEOTIDE SEQUENCE [LARGE SCALE GENOMIC DNA]</scope>
    <source>
        <strain evidence="1">8</strain>
        <tissue evidence="1">Leaf</tissue>
    </source>
</reference>
<organism evidence="1 2">
    <name type="scientific">Gossypium trilobum</name>
    <dbReference type="NCBI Taxonomy" id="34281"/>
    <lineage>
        <taxon>Eukaryota</taxon>
        <taxon>Viridiplantae</taxon>
        <taxon>Streptophyta</taxon>
        <taxon>Embryophyta</taxon>
        <taxon>Tracheophyta</taxon>
        <taxon>Spermatophyta</taxon>
        <taxon>Magnoliopsida</taxon>
        <taxon>eudicotyledons</taxon>
        <taxon>Gunneridae</taxon>
        <taxon>Pentapetalae</taxon>
        <taxon>rosids</taxon>
        <taxon>malvids</taxon>
        <taxon>Malvales</taxon>
        <taxon>Malvaceae</taxon>
        <taxon>Malvoideae</taxon>
        <taxon>Gossypium</taxon>
    </lineage>
</organism>